<keyword evidence="6 7" id="KW-0998">Cell outer membrane</keyword>
<evidence type="ECO:0000256" key="2">
    <source>
        <dbReference type="ARBA" id="ARBA00022448"/>
    </source>
</evidence>
<reference evidence="10 11" key="1">
    <citation type="submission" date="2016-06" db="EMBL/GenBank/DDBJ databases">
        <title>Draft Genome Sequence of Tenacibaculum soleae UCD-KL19.</title>
        <authorList>
            <person name="Eisen J.A."/>
            <person name="Coil D.A."/>
            <person name="Lujan K.M."/>
        </authorList>
    </citation>
    <scope>NUCLEOTIDE SEQUENCE [LARGE SCALE GENOMIC DNA]</scope>
    <source>
        <strain evidence="10 11">UCD-KL19</strain>
    </source>
</reference>
<dbReference type="OrthoDB" id="9803050at2"/>
<evidence type="ECO:0000256" key="5">
    <source>
        <dbReference type="ARBA" id="ARBA00023136"/>
    </source>
</evidence>
<dbReference type="Proteomes" id="UP000093186">
    <property type="component" value="Unassembled WGS sequence"/>
</dbReference>
<evidence type="ECO:0000256" key="8">
    <source>
        <dbReference type="SAM" id="MobiDB-lite"/>
    </source>
</evidence>
<dbReference type="InterPro" id="IPR036942">
    <property type="entry name" value="Beta-barrel_TonB_sf"/>
</dbReference>
<evidence type="ECO:0000256" key="3">
    <source>
        <dbReference type="ARBA" id="ARBA00022452"/>
    </source>
</evidence>
<keyword evidence="3 7" id="KW-1134">Transmembrane beta strand</keyword>
<dbReference type="InterPro" id="IPR012910">
    <property type="entry name" value="Plug_dom"/>
</dbReference>
<sequence length="789" mass="91517">MNKKISILFISLAMSVFSQEKIDIAFSNAPILTVLKKAEENFNVKFSFDAYITEKVFFSLTKKKCSLREFIIAIENKTLLKFNKITNKYYFITLLEKKENYNLLNEVLIDSYVTSGINKNKNGSIAILPQQLGVLPGLTEPDVLESLKIIPGVQSPDETAAGIYIRGGTPDQNLIFWDGIKMYYSGHFFGMLSAFNPYTAKKITLSKSGTQARYGNKIAGVIDIKTIDSIPQKITGGFGTNMTHADAYIRIPLSKKTAFTTSLRRSFNDVFNTFTFDKLSNRVFQTINANQERNILTKNVSFNRNNHFFFSDYSAKFIYKPTPTQSLSFSYLHTINELSYNFEIPIYKDNYINDLDIRSNGLSIVWNNELTYKLTQNFKVYFSNFNLNYHGNYNYLDNYLIKKSSKKNSVNDFGFSYNIKYKVNNRTSFLFGYDFLSNETEYLLEDETESKDNGTNNSIQQDKGTNNTHSFFSEYIYDTKSWKINAGVRFNYFNKINESVLEPRLYLEKKINNSLNFKVSLEQKHQILGQIIEFQSSSLGFDLENQIWAQVNNNNIPLQKSFQVSSGLIFNKNKWKIDFDTYIKNVSGMTSQTRGYNDQTKDFSNGEGKIFGIDVLINKKFRNYRTWVNYSYTKNQFKFLDLENTFFPSNHDITNYFSWSHAFKYKNYEFSLGWMHRTGNPYTEALELKTNTNNGNLVIVLDTNNMNSKRLPKYHRLDTSITYSFNFSENWKGKFGISILNIYNQKNIINRTYTAMPTLNSDNTISYELAKADKLSLGITPNFVFRVYF</sequence>
<dbReference type="InterPro" id="IPR037066">
    <property type="entry name" value="Plug_dom_sf"/>
</dbReference>
<keyword evidence="2 7" id="KW-0813">Transport</keyword>
<proteinExistence type="inferred from homology"/>
<dbReference type="Gene3D" id="2.170.130.10">
    <property type="entry name" value="TonB-dependent receptor, plug domain"/>
    <property type="match status" value="1"/>
</dbReference>
<feature type="region of interest" description="Disordered" evidence="8">
    <location>
        <begin position="446"/>
        <end position="465"/>
    </location>
</feature>
<evidence type="ECO:0000256" key="4">
    <source>
        <dbReference type="ARBA" id="ARBA00022692"/>
    </source>
</evidence>
<evidence type="ECO:0000313" key="10">
    <source>
        <dbReference type="EMBL" id="OCK41967.1"/>
    </source>
</evidence>
<dbReference type="AlphaFoldDB" id="A0A1B9XWN3"/>
<feature type="compositionally biased region" description="Polar residues" evidence="8">
    <location>
        <begin position="453"/>
        <end position="465"/>
    </location>
</feature>
<evidence type="ECO:0000256" key="7">
    <source>
        <dbReference type="PROSITE-ProRule" id="PRU01360"/>
    </source>
</evidence>
<evidence type="ECO:0000256" key="1">
    <source>
        <dbReference type="ARBA" id="ARBA00004571"/>
    </source>
</evidence>
<evidence type="ECO:0000256" key="6">
    <source>
        <dbReference type="ARBA" id="ARBA00023237"/>
    </source>
</evidence>
<organism evidence="10 11">
    <name type="scientific">Tenacibaculum soleae</name>
    <dbReference type="NCBI Taxonomy" id="447689"/>
    <lineage>
        <taxon>Bacteria</taxon>
        <taxon>Pseudomonadati</taxon>
        <taxon>Bacteroidota</taxon>
        <taxon>Flavobacteriia</taxon>
        <taxon>Flavobacteriales</taxon>
        <taxon>Flavobacteriaceae</taxon>
        <taxon>Tenacibaculum</taxon>
    </lineage>
</organism>
<dbReference type="InterPro" id="IPR039426">
    <property type="entry name" value="TonB-dep_rcpt-like"/>
</dbReference>
<gene>
    <name evidence="10" type="ORF">BA195_13370</name>
</gene>
<comment type="similarity">
    <text evidence="7">Belongs to the TonB-dependent receptor family.</text>
</comment>
<evidence type="ECO:0000259" key="9">
    <source>
        <dbReference type="Pfam" id="PF07715"/>
    </source>
</evidence>
<dbReference type="GO" id="GO:0009279">
    <property type="term" value="C:cell outer membrane"/>
    <property type="evidence" value="ECO:0007669"/>
    <property type="project" value="UniProtKB-SubCell"/>
</dbReference>
<protein>
    <recommendedName>
        <fullName evidence="9">TonB-dependent receptor plug domain-containing protein</fullName>
    </recommendedName>
</protein>
<comment type="subcellular location">
    <subcellularLocation>
        <location evidence="1 7">Cell outer membrane</location>
        <topology evidence="1 7">Multi-pass membrane protein</topology>
    </subcellularLocation>
</comment>
<accession>A0A1B9XWN3</accession>
<name>A0A1B9XWN3_9FLAO</name>
<dbReference type="EMBL" id="MAKX01000041">
    <property type="protein sequence ID" value="OCK41967.1"/>
    <property type="molecule type" value="Genomic_DNA"/>
</dbReference>
<keyword evidence="11" id="KW-1185">Reference proteome</keyword>
<keyword evidence="5 7" id="KW-0472">Membrane</keyword>
<dbReference type="STRING" id="447689.BA195_13370"/>
<dbReference type="RefSeq" id="WP_068706412.1">
    <property type="nucleotide sequence ID" value="NZ_MAKX01000041.1"/>
</dbReference>
<dbReference type="SUPFAM" id="SSF56935">
    <property type="entry name" value="Porins"/>
    <property type="match status" value="1"/>
</dbReference>
<keyword evidence="4 7" id="KW-0812">Transmembrane</keyword>
<dbReference type="PROSITE" id="PS52016">
    <property type="entry name" value="TONB_DEPENDENT_REC_3"/>
    <property type="match status" value="1"/>
</dbReference>
<evidence type="ECO:0000313" key="11">
    <source>
        <dbReference type="Proteomes" id="UP000093186"/>
    </source>
</evidence>
<dbReference type="Gene3D" id="2.40.170.20">
    <property type="entry name" value="TonB-dependent receptor, beta-barrel domain"/>
    <property type="match status" value="1"/>
</dbReference>
<comment type="caution">
    <text evidence="10">The sequence shown here is derived from an EMBL/GenBank/DDBJ whole genome shotgun (WGS) entry which is preliminary data.</text>
</comment>
<feature type="domain" description="TonB-dependent receptor plug" evidence="9">
    <location>
        <begin position="142"/>
        <end position="221"/>
    </location>
</feature>
<dbReference type="Pfam" id="PF07715">
    <property type="entry name" value="Plug"/>
    <property type="match status" value="1"/>
</dbReference>